<evidence type="ECO:0000259" key="2">
    <source>
        <dbReference type="Pfam" id="PF01757"/>
    </source>
</evidence>
<feature type="transmembrane region" description="Helical" evidence="1">
    <location>
        <begin position="209"/>
        <end position="227"/>
    </location>
</feature>
<feature type="transmembrane region" description="Helical" evidence="1">
    <location>
        <begin position="47"/>
        <end position="66"/>
    </location>
</feature>
<dbReference type="PANTHER" id="PTHR23028:SF134">
    <property type="entry name" value="PUTATIVE (AFU_ORTHOLOGUE AFUA_4G08520)-RELATED"/>
    <property type="match status" value="1"/>
</dbReference>
<keyword evidence="1" id="KW-0472">Membrane</keyword>
<protein>
    <recommendedName>
        <fullName evidence="2">Acyltransferase 3 domain-containing protein</fullName>
    </recommendedName>
</protein>
<accession>A0A5J4QHF9</accession>
<dbReference type="InterPro" id="IPR050879">
    <property type="entry name" value="Acyltransferase_3"/>
</dbReference>
<evidence type="ECO:0000313" key="3">
    <source>
        <dbReference type="EMBL" id="KAA6320264.1"/>
    </source>
</evidence>
<feature type="transmembrane region" description="Helical" evidence="1">
    <location>
        <begin position="86"/>
        <end position="105"/>
    </location>
</feature>
<feature type="transmembrane region" description="Helical" evidence="1">
    <location>
        <begin position="111"/>
        <end position="131"/>
    </location>
</feature>
<feature type="transmembrane region" description="Helical" evidence="1">
    <location>
        <begin position="12"/>
        <end position="32"/>
    </location>
</feature>
<dbReference type="AlphaFoldDB" id="A0A5J4QHF9"/>
<dbReference type="PANTHER" id="PTHR23028">
    <property type="entry name" value="ACETYLTRANSFERASE"/>
    <property type="match status" value="1"/>
</dbReference>
<feature type="transmembrane region" description="Helical" evidence="1">
    <location>
        <begin position="239"/>
        <end position="256"/>
    </location>
</feature>
<organism evidence="3">
    <name type="scientific">termite gut metagenome</name>
    <dbReference type="NCBI Taxonomy" id="433724"/>
    <lineage>
        <taxon>unclassified sequences</taxon>
        <taxon>metagenomes</taxon>
        <taxon>organismal metagenomes</taxon>
    </lineage>
</organism>
<evidence type="ECO:0000256" key="1">
    <source>
        <dbReference type="SAM" id="Phobius"/>
    </source>
</evidence>
<sequence>MGNNISTSKPHYEILDGLRGVAAIVVLIFHIFESFTLDPYLKFVNHGYLAVDFFFVLSGFVIGYAYDERWKKMSFGNFFKRRLIRLHPMVVFGVVFGALLFYFGASPEFPLIANVPIWKLLLYMILGIFLIPTTPSMDIRGWQEMYTLDAPCWSLFFEYIANILYGLFIRKFSNKVLAVFVFLAACATIHLIITTTGDVSGGWTFNNEHLRIGLTRLIYPFFAGLFLFRIGKLTKLNKAFLWCSLLLVAVFFFSANRRPHSFLDEWYLRVYSYYRSLSIDCLYGCKW</sequence>
<name>A0A5J4QHF9_9ZZZZ</name>
<dbReference type="Pfam" id="PF01757">
    <property type="entry name" value="Acyl_transf_3"/>
    <property type="match status" value="1"/>
</dbReference>
<dbReference type="GO" id="GO:0016747">
    <property type="term" value="F:acyltransferase activity, transferring groups other than amino-acyl groups"/>
    <property type="evidence" value="ECO:0007669"/>
    <property type="project" value="InterPro"/>
</dbReference>
<dbReference type="EMBL" id="SNRY01003641">
    <property type="protein sequence ID" value="KAA6320264.1"/>
    <property type="molecule type" value="Genomic_DNA"/>
</dbReference>
<feature type="domain" description="Acyltransferase 3" evidence="2">
    <location>
        <begin position="14"/>
        <end position="253"/>
    </location>
</feature>
<keyword evidence="1" id="KW-0812">Transmembrane</keyword>
<reference evidence="3" key="1">
    <citation type="submission" date="2019-03" db="EMBL/GenBank/DDBJ databases">
        <title>Single cell metagenomics reveals metabolic interactions within the superorganism composed of flagellate Streblomastix strix and complex community of Bacteroidetes bacteria on its surface.</title>
        <authorList>
            <person name="Treitli S.C."/>
            <person name="Kolisko M."/>
            <person name="Husnik F."/>
            <person name="Keeling P."/>
            <person name="Hampl V."/>
        </authorList>
    </citation>
    <scope>NUCLEOTIDE SEQUENCE</scope>
    <source>
        <strain evidence="3">STM</strain>
    </source>
</reference>
<dbReference type="InterPro" id="IPR002656">
    <property type="entry name" value="Acyl_transf_3_dom"/>
</dbReference>
<feature type="transmembrane region" description="Helical" evidence="1">
    <location>
        <begin position="176"/>
        <end position="197"/>
    </location>
</feature>
<keyword evidence="1" id="KW-1133">Transmembrane helix</keyword>
<proteinExistence type="predicted"/>
<comment type="caution">
    <text evidence="3">The sequence shown here is derived from an EMBL/GenBank/DDBJ whole genome shotgun (WGS) entry which is preliminary data.</text>
</comment>
<gene>
    <name evidence="3" type="ORF">EZS27_029940</name>
</gene>